<protein>
    <submittedName>
        <fullName evidence="2">Uncharacterized protein</fullName>
    </submittedName>
</protein>
<evidence type="ECO:0000313" key="3">
    <source>
        <dbReference type="Proteomes" id="UP000786693"/>
    </source>
</evidence>
<dbReference type="RefSeq" id="WP_220747926.1">
    <property type="nucleotide sequence ID" value="NZ_BPFH01000002.1"/>
</dbReference>
<feature type="transmembrane region" description="Helical" evidence="1">
    <location>
        <begin position="127"/>
        <end position="146"/>
    </location>
</feature>
<evidence type="ECO:0000313" key="2">
    <source>
        <dbReference type="EMBL" id="GIT94387.1"/>
    </source>
</evidence>
<keyword evidence="1" id="KW-0472">Membrane</keyword>
<dbReference type="EMBL" id="BPFH01000002">
    <property type="protein sequence ID" value="GIT94387.1"/>
    <property type="molecule type" value="Genomic_DNA"/>
</dbReference>
<accession>A0ABQ4NJ00</accession>
<feature type="transmembrane region" description="Helical" evidence="1">
    <location>
        <begin position="23"/>
        <end position="42"/>
    </location>
</feature>
<evidence type="ECO:0000256" key="1">
    <source>
        <dbReference type="SAM" id="Phobius"/>
    </source>
</evidence>
<name>A0ABQ4NJ00_9RHOB</name>
<comment type="caution">
    <text evidence="2">The sequence shown here is derived from an EMBL/GenBank/DDBJ whole genome shotgun (WGS) entry which is preliminary data.</text>
</comment>
<keyword evidence="1" id="KW-1133">Transmembrane helix</keyword>
<reference evidence="2 3" key="1">
    <citation type="submission" date="2021-05" db="EMBL/GenBank/DDBJ databases">
        <title>Bacteria Genome sequencing.</title>
        <authorList>
            <person name="Takabe Y."/>
            <person name="Nakajima Y."/>
            <person name="Suzuki S."/>
            <person name="Shiozaki T."/>
        </authorList>
    </citation>
    <scope>NUCLEOTIDE SEQUENCE [LARGE SCALE GENOMIC DNA]</scope>
    <source>
        <strain evidence="2 3">AI_62</strain>
    </source>
</reference>
<sequence>MDQLLWKEYELAYQIYEGYNGQLLTLKSWSVTIGIAALIGAYTKPISSSGRIGVLLAALSAIPFWLTETFWKLFQRTSLDRLLEIEACQTGASIREGACVVAQISTVWNDSFAASSWKYWLEGAFDLHVLLPHLALLVIGLLLAAFRPPIPSSTDD</sequence>
<proteinExistence type="predicted"/>
<keyword evidence="1" id="KW-0812">Transmembrane</keyword>
<feature type="transmembrane region" description="Helical" evidence="1">
    <location>
        <begin position="54"/>
        <end position="74"/>
    </location>
</feature>
<keyword evidence="3" id="KW-1185">Reference proteome</keyword>
<dbReference type="Proteomes" id="UP000786693">
    <property type="component" value="Unassembled WGS sequence"/>
</dbReference>
<gene>
    <name evidence="2" type="ORF">JANAI62_10100</name>
</gene>
<organism evidence="2 3">
    <name type="scientific">Jannaschia pagri</name>
    <dbReference type="NCBI Taxonomy" id="2829797"/>
    <lineage>
        <taxon>Bacteria</taxon>
        <taxon>Pseudomonadati</taxon>
        <taxon>Pseudomonadota</taxon>
        <taxon>Alphaproteobacteria</taxon>
        <taxon>Rhodobacterales</taxon>
        <taxon>Roseobacteraceae</taxon>
        <taxon>Jannaschia</taxon>
    </lineage>
</organism>